<dbReference type="EMBL" id="LUGG01000015">
    <property type="protein sequence ID" value="OBZ69772.1"/>
    <property type="molecule type" value="Genomic_DNA"/>
</dbReference>
<evidence type="ECO:0000256" key="7">
    <source>
        <dbReference type="ARBA" id="ARBA00022692"/>
    </source>
</evidence>
<protein>
    <recommendedName>
        <fullName evidence="3">P-type Ca(2+) transporter</fullName>
        <ecNumber evidence="3">7.2.2.10</ecNumber>
    </recommendedName>
</protein>
<dbReference type="NCBIfam" id="TIGR01494">
    <property type="entry name" value="ATPase_P-type"/>
    <property type="match status" value="2"/>
</dbReference>
<keyword evidence="13" id="KW-0406">Ion transport</keyword>
<dbReference type="Pfam" id="PF00690">
    <property type="entry name" value="Cation_ATPase_N"/>
    <property type="match status" value="1"/>
</dbReference>
<dbReference type="InterPro" id="IPR044855">
    <property type="entry name" value="CoA-Trfase_III_dom3_sf"/>
</dbReference>
<dbReference type="SMART" id="SM00831">
    <property type="entry name" value="Cation_ATPase_N"/>
    <property type="match status" value="1"/>
</dbReference>
<comment type="similarity">
    <text evidence="2">Belongs to the CoA-transferase III family.</text>
</comment>
<dbReference type="SUPFAM" id="SSF89796">
    <property type="entry name" value="CoA-transferase family III (CaiB/BaiF)"/>
    <property type="match status" value="1"/>
</dbReference>
<evidence type="ECO:0000256" key="4">
    <source>
        <dbReference type="ARBA" id="ARBA00022448"/>
    </source>
</evidence>
<keyword evidence="7 17" id="KW-0812">Transmembrane</keyword>
<dbReference type="InterPro" id="IPR023214">
    <property type="entry name" value="HAD_sf"/>
</dbReference>
<comment type="subcellular location">
    <subcellularLocation>
        <location evidence="1">Endomembrane system</location>
        <topology evidence="1">Multi-pass membrane protein</topology>
    </subcellularLocation>
</comment>
<keyword evidence="9" id="KW-0106">Calcium</keyword>
<dbReference type="GO" id="GO:0005388">
    <property type="term" value="F:P-type calcium transporter activity"/>
    <property type="evidence" value="ECO:0007669"/>
    <property type="project" value="UniProtKB-EC"/>
</dbReference>
<evidence type="ECO:0000256" key="11">
    <source>
        <dbReference type="ARBA" id="ARBA00022967"/>
    </source>
</evidence>
<dbReference type="InterPro" id="IPR003673">
    <property type="entry name" value="CoA-Trfase_fam_III"/>
</dbReference>
<sequence length="1465" mass="157708">MRASNTEFTLAPAAMGRTFPESTPATTFILLGIPGSERKDRGRVDPHRSKLVRRREPEPEGILLLVFTSSSRAREDTPQNLPLSGIRVLEIGQVIAGPFCGQLLGHFGAEVIKVEPPNFGDPLRVWRELDVDGVSPWWRSIARNKKSVTIDMRKEEGRQLVRQLAVKSDVVVENFKPGIAAFSSGRNITDHIGLFSTALEKWKLGPADLHPLNPSLVFTRVSGYGQTGPWASRPGYASVCEAESGFRYINGFQDPDTGALSGPPVRPNISLGDSVAGLHAAFGTVLALLSRRAKEAKGQPGGQTVDVSIFESMINLMEGIIPEYDRKEKIRGPSGSSITGIVPTNAYPCRPSSTSPGIPSYVVIGANADSMYNRLMNAIGRPDLTGPEYAQNQHRVARQTEIEEAISAWTQERTAAEVEEVLQAVGVPTGRVLSVKEVIECPQTKARGIVEDVWVGKKDGGWNVKMPKVVPVLEGCDPKTRWAGPELGQHNRAEILTGARVVLATNTIPSGIFNWWLGLNSVYLHWLFLDDPPSFVSNCISQQRCAPRSDMGFERNRPQMLPLYSDAAASTSSALSRRPPAHHSSTPPASTYFTSSSADNNFEPQPTSPDAASHFAYSTTLRRHHAEGSSGEVPTFGELRSVVAAEGPAGLWHRTIGSFLARFSSAREGYDRLPSHKVTQPQESASARFAHSTVEETLSYFATSSTEGLTSSKIAALLSTHGYNEFSVSEAEPLYVKFAKTIYESPLILLLCGSAVVSAVMGNIDDAVSITVAVLIVLTVGFVQEQRSEKSLEALNKLVPHHCHLIRDGKLLHVLANELVPGDVVTFTTGDRVPADVRLFAAVDLEIDESSLTGETTTRRKDVDPCVPVYGAPGNGHMNGHIAAPGEPVALAERTCIAYMGTLVRNGRGTGVIIATGTQTEFGMIFSMMQDVEEKRTPLQLSMDELAKKLSIISFGIIGVICIIGVIQKRPWLDMFTIGVSLAVAAIPEGLPIVTTVTLALGVLRMSKHKAIVKKLHSVEALGSVSVICTDKTGTLTKNEQTVTEIYSVDETICLNPSSPTLYSGSISPSLKKTLSLGSLCNNAILNDDGIYVGQSTDVALLNVLSVFGMVDQRQDFGRHSELSFNSERKYMAVSGVHGFPSSVPNGTTVNGANREMYYIKGSIDAILERCKFYYVSDDSTPALDANTRNVVLSKAHATASRGLRVIALAYGYGPVETPSPSSPPSVAASRASTPIVIDKDKHNLVFAGFQAMFDPPRKGVADAISLLQSGGVQIVMITGDAEQTALSIARELGLRIGAGNSGCLTGQAIDRMSKQQLRELVGGVSVFARTTPKHKMAIVEAFQSRGAVVAMTGDGVNDAPALKMADIGVSMGKSGTDVAKEAADMILVDDNFSTILPAVEEGKSIFHNIQNFLSFQLSTACAALTLITLSTFFGLSNPLNAMQILFINILMDGKWHLIPVSFYV</sequence>
<dbReference type="Gene3D" id="3.40.50.1000">
    <property type="entry name" value="HAD superfamily/HAD-like"/>
    <property type="match status" value="1"/>
</dbReference>
<dbReference type="Gene3D" id="3.40.1110.10">
    <property type="entry name" value="Calcium-transporting ATPase, cytoplasmic domain N"/>
    <property type="match status" value="1"/>
</dbReference>
<dbReference type="Gene3D" id="2.70.150.10">
    <property type="entry name" value="Calcium-transporting ATPase, cytoplasmic transduction domain A"/>
    <property type="match status" value="1"/>
</dbReference>
<evidence type="ECO:0000256" key="15">
    <source>
        <dbReference type="ARBA" id="ARBA00038148"/>
    </source>
</evidence>
<dbReference type="Gene3D" id="3.40.50.10540">
    <property type="entry name" value="Crotonobetainyl-coa:carnitine coa-transferase, domain 1"/>
    <property type="match status" value="1"/>
</dbReference>
<evidence type="ECO:0000256" key="5">
    <source>
        <dbReference type="ARBA" id="ARBA00022553"/>
    </source>
</evidence>
<dbReference type="STRING" id="5627.A0A1C7LYM2"/>
<keyword evidence="12 17" id="KW-1133">Transmembrane helix</keyword>
<dbReference type="FunFam" id="2.70.150.10:FF:000008">
    <property type="entry name" value="Calcium-transporting ATPase"/>
    <property type="match status" value="1"/>
</dbReference>
<dbReference type="Pfam" id="PF02515">
    <property type="entry name" value="CoA_transf_3"/>
    <property type="match status" value="2"/>
</dbReference>
<dbReference type="Pfam" id="PF00122">
    <property type="entry name" value="E1-E2_ATPase"/>
    <property type="match status" value="1"/>
</dbReference>
<evidence type="ECO:0000256" key="6">
    <source>
        <dbReference type="ARBA" id="ARBA00022568"/>
    </source>
</evidence>
<dbReference type="InterPro" id="IPR018303">
    <property type="entry name" value="ATPase_P-typ_P_site"/>
</dbReference>
<comment type="caution">
    <text evidence="19">The sequence shown here is derived from an EMBL/GenBank/DDBJ whole genome shotgun (WGS) entry which is preliminary data.</text>
</comment>
<dbReference type="SUPFAM" id="SSF81653">
    <property type="entry name" value="Calcium ATPase, transduction domain A"/>
    <property type="match status" value="1"/>
</dbReference>
<keyword evidence="10" id="KW-0067">ATP-binding</keyword>
<dbReference type="GO" id="GO:0012505">
    <property type="term" value="C:endomembrane system"/>
    <property type="evidence" value="ECO:0007669"/>
    <property type="project" value="UniProtKB-SubCell"/>
</dbReference>
<keyword evidence="5" id="KW-0597">Phosphoprotein</keyword>
<dbReference type="GO" id="GO:0016020">
    <property type="term" value="C:membrane"/>
    <property type="evidence" value="ECO:0007669"/>
    <property type="project" value="InterPro"/>
</dbReference>
<evidence type="ECO:0000256" key="17">
    <source>
        <dbReference type="SAM" id="Phobius"/>
    </source>
</evidence>
<dbReference type="InterPro" id="IPR004014">
    <property type="entry name" value="ATPase_P-typ_cation-transptr_N"/>
</dbReference>
<evidence type="ECO:0000256" key="1">
    <source>
        <dbReference type="ARBA" id="ARBA00004127"/>
    </source>
</evidence>
<feature type="compositionally biased region" description="Polar residues" evidence="16">
    <location>
        <begin position="592"/>
        <end position="612"/>
    </location>
</feature>
<dbReference type="InterPro" id="IPR008250">
    <property type="entry name" value="ATPase_P-typ_transduc_dom_A_sf"/>
</dbReference>
<dbReference type="PRINTS" id="PR00119">
    <property type="entry name" value="CATATPASE"/>
</dbReference>
<dbReference type="Gene3D" id="1.20.1110.10">
    <property type="entry name" value="Calcium-transporting ATPase, transmembrane domain"/>
    <property type="match status" value="1"/>
</dbReference>
<accession>A0A1C7LYM2</accession>
<organism evidence="19 20">
    <name type="scientific">Grifola frondosa</name>
    <name type="common">Maitake</name>
    <name type="synonym">Polyporus frondosus</name>
    <dbReference type="NCBI Taxonomy" id="5627"/>
    <lineage>
        <taxon>Eukaryota</taxon>
        <taxon>Fungi</taxon>
        <taxon>Dikarya</taxon>
        <taxon>Basidiomycota</taxon>
        <taxon>Agaricomycotina</taxon>
        <taxon>Agaricomycetes</taxon>
        <taxon>Polyporales</taxon>
        <taxon>Grifolaceae</taxon>
        <taxon>Grifola</taxon>
    </lineage>
</organism>
<evidence type="ECO:0000256" key="12">
    <source>
        <dbReference type="ARBA" id="ARBA00022989"/>
    </source>
</evidence>
<dbReference type="EC" id="7.2.2.10" evidence="3"/>
<name>A0A1C7LYM2_GRIFR</name>
<reference evidence="19 20" key="1">
    <citation type="submission" date="2016-03" db="EMBL/GenBank/DDBJ databases">
        <title>Whole genome sequencing of Grifola frondosa 9006-11.</title>
        <authorList>
            <person name="Min B."/>
            <person name="Park H."/>
            <person name="Kim J.-G."/>
            <person name="Cho H."/>
            <person name="Oh Y.-L."/>
            <person name="Kong W.-S."/>
            <person name="Choi I.-G."/>
        </authorList>
    </citation>
    <scope>NUCLEOTIDE SEQUENCE [LARGE SCALE GENOMIC DNA]</scope>
    <source>
        <strain evidence="19 20">9006-11</strain>
    </source>
</reference>
<evidence type="ECO:0000259" key="18">
    <source>
        <dbReference type="SMART" id="SM00831"/>
    </source>
</evidence>
<dbReference type="InterPro" id="IPR001757">
    <property type="entry name" value="P_typ_ATPase"/>
</dbReference>
<dbReference type="Gene3D" id="3.30.1540.10">
    <property type="entry name" value="formyl-coa transferase, domain 3"/>
    <property type="match status" value="1"/>
</dbReference>
<dbReference type="InterPro" id="IPR059000">
    <property type="entry name" value="ATPase_P-type_domA"/>
</dbReference>
<gene>
    <name evidence="19" type="primary">PMR1</name>
    <name evidence="19" type="ORF">A0H81_10178</name>
</gene>
<evidence type="ECO:0000256" key="3">
    <source>
        <dbReference type="ARBA" id="ARBA00012790"/>
    </source>
</evidence>
<evidence type="ECO:0000256" key="13">
    <source>
        <dbReference type="ARBA" id="ARBA00023065"/>
    </source>
</evidence>
<evidence type="ECO:0000256" key="9">
    <source>
        <dbReference type="ARBA" id="ARBA00022837"/>
    </source>
</evidence>
<keyword evidence="14 17" id="KW-0472">Membrane</keyword>
<dbReference type="PROSITE" id="PS00154">
    <property type="entry name" value="ATPASE_E1_E2"/>
    <property type="match status" value="1"/>
</dbReference>
<feature type="transmembrane region" description="Helical" evidence="17">
    <location>
        <begin position="980"/>
        <end position="1004"/>
    </location>
</feature>
<dbReference type="Proteomes" id="UP000092993">
    <property type="component" value="Unassembled WGS sequence"/>
</dbReference>
<feature type="region of interest" description="Disordered" evidence="16">
    <location>
        <begin position="572"/>
        <end position="612"/>
    </location>
</feature>
<dbReference type="InterPro" id="IPR023298">
    <property type="entry name" value="ATPase_P-typ_TM_dom_sf"/>
</dbReference>
<dbReference type="FunFam" id="3.40.50.1000:FF:000028">
    <property type="entry name" value="Calcium-transporting P-type ATPase, putative"/>
    <property type="match status" value="1"/>
</dbReference>
<dbReference type="OrthoDB" id="3352408at2759"/>
<dbReference type="SFLD" id="SFLDF00027">
    <property type="entry name" value="p-type_atpase"/>
    <property type="match status" value="1"/>
</dbReference>
<keyword evidence="11" id="KW-1278">Translocase</keyword>
<dbReference type="SUPFAM" id="SSF81660">
    <property type="entry name" value="Metal cation-transporting ATPase, ATP-binding domain N"/>
    <property type="match status" value="1"/>
</dbReference>
<keyword evidence="4" id="KW-0813">Transport</keyword>
<dbReference type="GO" id="GO:0005524">
    <property type="term" value="F:ATP binding"/>
    <property type="evidence" value="ECO:0007669"/>
    <property type="project" value="UniProtKB-KW"/>
</dbReference>
<evidence type="ECO:0000313" key="19">
    <source>
        <dbReference type="EMBL" id="OBZ69772.1"/>
    </source>
</evidence>
<dbReference type="SFLD" id="SFLDG00002">
    <property type="entry name" value="C1.7:_P-type_atpase_like"/>
    <property type="match status" value="1"/>
</dbReference>
<evidence type="ECO:0000256" key="16">
    <source>
        <dbReference type="SAM" id="MobiDB-lite"/>
    </source>
</evidence>
<evidence type="ECO:0000256" key="14">
    <source>
        <dbReference type="ARBA" id="ARBA00023136"/>
    </source>
</evidence>
<dbReference type="SFLD" id="SFLDS00003">
    <property type="entry name" value="Haloacid_Dehalogenase"/>
    <property type="match status" value="1"/>
</dbReference>
<dbReference type="InterPro" id="IPR023299">
    <property type="entry name" value="ATPase_P-typ_cyto_dom_N"/>
</dbReference>
<dbReference type="GO" id="GO:0016887">
    <property type="term" value="F:ATP hydrolysis activity"/>
    <property type="evidence" value="ECO:0007669"/>
    <property type="project" value="InterPro"/>
</dbReference>
<keyword evidence="6" id="KW-0109">Calcium transport</keyword>
<keyword evidence="20" id="KW-1185">Reference proteome</keyword>
<proteinExistence type="inferred from homology"/>
<dbReference type="SUPFAM" id="SSF81665">
    <property type="entry name" value="Calcium ATPase, transmembrane domain M"/>
    <property type="match status" value="1"/>
</dbReference>
<dbReference type="SUPFAM" id="SSF56784">
    <property type="entry name" value="HAD-like"/>
    <property type="match status" value="1"/>
</dbReference>
<evidence type="ECO:0000256" key="2">
    <source>
        <dbReference type="ARBA" id="ARBA00008383"/>
    </source>
</evidence>
<comment type="similarity">
    <text evidence="15">Belongs to the cation transport ATPase (P-type) (TC 3.A.3) family.</text>
</comment>
<evidence type="ECO:0000313" key="20">
    <source>
        <dbReference type="Proteomes" id="UP000092993"/>
    </source>
</evidence>
<feature type="compositionally biased region" description="Low complexity" evidence="16">
    <location>
        <begin position="572"/>
        <end position="591"/>
    </location>
</feature>
<feature type="domain" description="Cation-transporting P-type ATPase N-terminal" evidence="18">
    <location>
        <begin position="688"/>
        <end position="763"/>
    </location>
</feature>
<dbReference type="InterPro" id="IPR036412">
    <property type="entry name" value="HAD-like_sf"/>
</dbReference>
<feature type="transmembrane region" description="Helical" evidence="17">
    <location>
        <begin position="950"/>
        <end position="968"/>
    </location>
</feature>
<dbReference type="Pfam" id="PF13246">
    <property type="entry name" value="Cation_ATPase"/>
    <property type="match status" value="1"/>
</dbReference>
<dbReference type="PRINTS" id="PR00121">
    <property type="entry name" value="NAKATPASE"/>
</dbReference>
<dbReference type="InterPro" id="IPR023606">
    <property type="entry name" value="CoA-Trfase_III_dom_1_sf"/>
</dbReference>
<dbReference type="PANTHER" id="PTHR42861">
    <property type="entry name" value="CALCIUM-TRANSPORTING ATPASE"/>
    <property type="match status" value="1"/>
</dbReference>
<keyword evidence="8" id="KW-0547">Nucleotide-binding</keyword>
<evidence type="ECO:0000256" key="8">
    <source>
        <dbReference type="ARBA" id="ARBA00022741"/>
    </source>
</evidence>
<evidence type="ECO:0000256" key="10">
    <source>
        <dbReference type="ARBA" id="ARBA00022840"/>
    </source>
</evidence>
<dbReference type="InterPro" id="IPR044492">
    <property type="entry name" value="P_typ_ATPase_HD_dom"/>
</dbReference>